<name>A0ABU7RPN2_9ACTN</name>
<comment type="caution">
    <text evidence="2">The sequence shown here is derived from an EMBL/GenBank/DDBJ whole genome shotgun (WGS) entry which is preliminary data.</text>
</comment>
<keyword evidence="3" id="KW-1185">Reference proteome</keyword>
<evidence type="ECO:0000313" key="3">
    <source>
        <dbReference type="Proteomes" id="UP001332243"/>
    </source>
</evidence>
<accession>A0ABU7RPN2</accession>
<gene>
    <name evidence="2" type="ORF">V1633_08095</name>
</gene>
<evidence type="ECO:0000259" key="1">
    <source>
        <dbReference type="Pfam" id="PF12680"/>
    </source>
</evidence>
<dbReference type="InterPro" id="IPR032710">
    <property type="entry name" value="NTF2-like_dom_sf"/>
</dbReference>
<dbReference type="EMBL" id="JAZGQK010000006">
    <property type="protein sequence ID" value="MEE6258452.1"/>
    <property type="molecule type" value="Genomic_DNA"/>
</dbReference>
<dbReference type="Proteomes" id="UP001332243">
    <property type="component" value="Unassembled WGS sequence"/>
</dbReference>
<protein>
    <submittedName>
        <fullName evidence="2">Nuclear transport factor 2 family protein</fullName>
    </submittedName>
</protein>
<reference evidence="2 3" key="1">
    <citation type="submission" date="2024-01" db="EMBL/GenBank/DDBJ databases">
        <title>Genome insights into Plantactinospora sonchi sp. nov.</title>
        <authorList>
            <person name="Wang L."/>
        </authorList>
    </citation>
    <scope>NUCLEOTIDE SEQUENCE [LARGE SCALE GENOMIC DNA]</scope>
    <source>
        <strain evidence="2 3">NEAU-QY2</strain>
    </source>
</reference>
<evidence type="ECO:0000313" key="2">
    <source>
        <dbReference type="EMBL" id="MEE6258452.1"/>
    </source>
</evidence>
<organism evidence="2 3">
    <name type="scientific">Plantactinospora sonchi</name>
    <dbReference type="NCBI Taxonomy" id="1544735"/>
    <lineage>
        <taxon>Bacteria</taxon>
        <taxon>Bacillati</taxon>
        <taxon>Actinomycetota</taxon>
        <taxon>Actinomycetes</taxon>
        <taxon>Micromonosporales</taxon>
        <taxon>Micromonosporaceae</taxon>
        <taxon>Plantactinospora</taxon>
    </lineage>
</organism>
<dbReference type="Pfam" id="PF12680">
    <property type="entry name" value="SnoaL_2"/>
    <property type="match status" value="1"/>
</dbReference>
<dbReference type="RefSeq" id="WP_331213562.1">
    <property type="nucleotide sequence ID" value="NZ_JAZGQK010000006.1"/>
</dbReference>
<proteinExistence type="predicted"/>
<feature type="domain" description="SnoaL-like" evidence="1">
    <location>
        <begin position="12"/>
        <end position="91"/>
    </location>
</feature>
<dbReference type="Gene3D" id="3.10.450.50">
    <property type="match status" value="1"/>
</dbReference>
<sequence length="107" mass="11834">MNDRVRRHTELFNASFRSGDWSPFLATFTEDAVMSFGGVPVGPFHGRAAIAEAYARQPPTDTMRVDSVRSEGDTDLVRFAWSAGGTGTMRVCWRDDQVVGLTITFDS</sequence>
<dbReference type="InterPro" id="IPR037401">
    <property type="entry name" value="SnoaL-like"/>
</dbReference>
<dbReference type="SUPFAM" id="SSF54427">
    <property type="entry name" value="NTF2-like"/>
    <property type="match status" value="1"/>
</dbReference>